<accession>A0A1N7LZA6</accession>
<sequence>MIRTYFLFLIMTLLCGQLQAQGLLQMPVTIEAHNRPLEKVLDTISKQGRFIFSYNSNLIKADSLVTLSVKNKTVKQVLDLLFNETLQYNQSGSYLILQPAAHQPNSWYVTGYIEDAVSGEKLNNTSIYDRNNLVGTITDEHGFFKLKLKEKGNYPPQLAISISRISYADTAIIIRPGQSYELTIAIQPISAELDPLVLNSKIEKGWIAHLFITPAQSIQSLNLRNFFASKPVQFSLTPGLGSHGNMSTQVVNKFSFNVLGGYTAGTRGLEVAGLFNINKKDAKYVQVAGINNAVGGKVEGLQVAGIHNHVQDSVKGLQVAGIVNTSGAVKGMQVAGIANITDSNITGFQVAGIANIVKGSTSGLQVAGILNRTRRLKGLQVGLINIADTLDGCSLALVTITKSGYHKMLVIHNSLMDVNLAYKAGNKKLYSLVMGGINTGSNRKAYSYGYGFGTEIALNNSISWINEITAQHIYNGQWQEIYSYQPALQMMLGKRLGIIAGPVLYVGNPKAAKAGYVETTPAHSLFSGNATRGWLGWQVGVQLF</sequence>
<keyword evidence="2" id="KW-1185">Reference proteome</keyword>
<name>A0A1N7LZA6_9BACT</name>
<proteinExistence type="predicted"/>
<dbReference type="EMBL" id="FTOR01000001">
    <property type="protein sequence ID" value="SIS79185.1"/>
    <property type="molecule type" value="Genomic_DNA"/>
</dbReference>
<dbReference type="InterPro" id="IPR008969">
    <property type="entry name" value="CarboxyPept-like_regulatory"/>
</dbReference>
<protein>
    <recommendedName>
        <fullName evidence="3">CarboxypepD_reg-like domain-containing protein</fullName>
    </recommendedName>
</protein>
<dbReference type="STRING" id="477680.SAMN05421788_1011236"/>
<reference evidence="2" key="1">
    <citation type="submission" date="2017-01" db="EMBL/GenBank/DDBJ databases">
        <authorList>
            <person name="Varghese N."/>
            <person name="Submissions S."/>
        </authorList>
    </citation>
    <scope>NUCLEOTIDE SEQUENCE [LARGE SCALE GENOMIC DNA]</scope>
    <source>
        <strain evidence="2">DSM 21054</strain>
    </source>
</reference>
<dbReference type="OrthoDB" id="5505971at2"/>
<dbReference type="Proteomes" id="UP000186917">
    <property type="component" value="Unassembled WGS sequence"/>
</dbReference>
<organism evidence="1 2">
    <name type="scientific">Filimonas lacunae</name>
    <dbReference type="NCBI Taxonomy" id="477680"/>
    <lineage>
        <taxon>Bacteria</taxon>
        <taxon>Pseudomonadati</taxon>
        <taxon>Bacteroidota</taxon>
        <taxon>Chitinophagia</taxon>
        <taxon>Chitinophagales</taxon>
        <taxon>Chitinophagaceae</taxon>
        <taxon>Filimonas</taxon>
    </lineage>
</organism>
<gene>
    <name evidence="1" type="ORF">SAMN05421788_1011236</name>
</gene>
<evidence type="ECO:0000313" key="1">
    <source>
        <dbReference type="EMBL" id="SIS79185.1"/>
    </source>
</evidence>
<evidence type="ECO:0000313" key="2">
    <source>
        <dbReference type="Proteomes" id="UP000186917"/>
    </source>
</evidence>
<dbReference type="AlphaFoldDB" id="A0A1N7LZA6"/>
<dbReference type="RefSeq" id="WP_144263979.1">
    <property type="nucleotide sequence ID" value="NZ_AP017422.1"/>
</dbReference>
<evidence type="ECO:0008006" key="3">
    <source>
        <dbReference type="Google" id="ProtNLM"/>
    </source>
</evidence>
<dbReference type="SUPFAM" id="SSF49464">
    <property type="entry name" value="Carboxypeptidase regulatory domain-like"/>
    <property type="match status" value="1"/>
</dbReference>